<proteinExistence type="inferred from homology"/>
<sequence>MLEFIMQPWPWWFSGVVISFIMFILLFFGKSFGFSANLRTICAIGGAGKKVKFFDFDWKKQVWNLVFLVGAIIGGFIAKEFLSDGDYAVQISEATVRDLGALGFAAPTSMQPGELFSLTSAFSVKGFLILAIGGLLVGFGARYAGGCTSGHAISGISDLQVPSMIAVVGFFIGGLVMTFGIFPLIF</sequence>
<keyword evidence="3" id="KW-1003">Cell membrane</keyword>
<dbReference type="EMBL" id="BAAAFH010000007">
    <property type="protein sequence ID" value="GAA0874906.1"/>
    <property type="molecule type" value="Genomic_DNA"/>
</dbReference>
<reference evidence="10 11" key="1">
    <citation type="journal article" date="2019" name="Int. J. Syst. Evol. Microbiol.">
        <title>The Global Catalogue of Microorganisms (GCM) 10K type strain sequencing project: providing services to taxonomists for standard genome sequencing and annotation.</title>
        <authorList>
            <consortium name="The Broad Institute Genomics Platform"/>
            <consortium name="The Broad Institute Genome Sequencing Center for Infectious Disease"/>
            <person name="Wu L."/>
            <person name="Ma J."/>
        </authorList>
    </citation>
    <scope>NUCLEOTIDE SEQUENCE [LARGE SCALE GENOMIC DNA]</scope>
    <source>
        <strain evidence="10 11">JCM 16083</strain>
    </source>
</reference>
<comment type="caution">
    <text evidence="10">The sequence shown here is derived from an EMBL/GenBank/DDBJ whole genome shotgun (WGS) entry which is preliminary data.</text>
</comment>
<evidence type="ECO:0000256" key="2">
    <source>
        <dbReference type="ARBA" id="ARBA00022448"/>
    </source>
</evidence>
<evidence type="ECO:0000256" key="5">
    <source>
        <dbReference type="ARBA" id="ARBA00022692"/>
    </source>
</evidence>
<dbReference type="PANTHER" id="PTHR30574:SF1">
    <property type="entry name" value="SULPHUR TRANSPORT DOMAIN-CONTAINING PROTEIN"/>
    <property type="match status" value="1"/>
</dbReference>
<dbReference type="InterPro" id="IPR007272">
    <property type="entry name" value="Sulf_transp_TsuA/YedE"/>
</dbReference>
<evidence type="ECO:0000256" key="7">
    <source>
        <dbReference type="ARBA" id="ARBA00023136"/>
    </source>
</evidence>
<gene>
    <name evidence="10" type="ORF">GCM10009118_13140</name>
</gene>
<evidence type="ECO:0000256" key="3">
    <source>
        <dbReference type="ARBA" id="ARBA00022475"/>
    </source>
</evidence>
<dbReference type="PANTHER" id="PTHR30574">
    <property type="entry name" value="INNER MEMBRANE PROTEIN YEDE"/>
    <property type="match status" value="1"/>
</dbReference>
<keyword evidence="4" id="KW-0997">Cell inner membrane</keyword>
<comment type="subcellular location">
    <subcellularLocation>
        <location evidence="1">Cell inner membrane</location>
        <topology evidence="1">Multi-pass membrane protein</topology>
    </subcellularLocation>
</comment>
<keyword evidence="7 9" id="KW-0472">Membrane</keyword>
<evidence type="ECO:0000256" key="6">
    <source>
        <dbReference type="ARBA" id="ARBA00022989"/>
    </source>
</evidence>
<dbReference type="Pfam" id="PF04143">
    <property type="entry name" value="Sulf_transp"/>
    <property type="match status" value="1"/>
</dbReference>
<feature type="transmembrane region" description="Helical" evidence="9">
    <location>
        <begin position="62"/>
        <end position="78"/>
    </location>
</feature>
<evidence type="ECO:0000313" key="10">
    <source>
        <dbReference type="EMBL" id="GAA0874906.1"/>
    </source>
</evidence>
<organism evidence="10 11">
    <name type="scientific">Wandonia haliotis</name>
    <dbReference type="NCBI Taxonomy" id="574963"/>
    <lineage>
        <taxon>Bacteria</taxon>
        <taxon>Pseudomonadati</taxon>
        <taxon>Bacteroidota</taxon>
        <taxon>Flavobacteriia</taxon>
        <taxon>Flavobacteriales</taxon>
        <taxon>Crocinitomicaceae</taxon>
        <taxon>Wandonia</taxon>
    </lineage>
</organism>
<keyword evidence="6 9" id="KW-1133">Transmembrane helix</keyword>
<feature type="transmembrane region" description="Helical" evidence="9">
    <location>
        <begin position="165"/>
        <end position="185"/>
    </location>
</feature>
<keyword evidence="2" id="KW-0813">Transport</keyword>
<protein>
    <submittedName>
        <fullName evidence="10">YeeE/YedE thiosulfate transporter family protein</fullName>
    </submittedName>
</protein>
<feature type="transmembrane region" description="Helical" evidence="9">
    <location>
        <begin position="12"/>
        <end position="29"/>
    </location>
</feature>
<evidence type="ECO:0000313" key="11">
    <source>
        <dbReference type="Proteomes" id="UP001501126"/>
    </source>
</evidence>
<dbReference type="Proteomes" id="UP001501126">
    <property type="component" value="Unassembled WGS sequence"/>
</dbReference>
<feature type="transmembrane region" description="Helical" evidence="9">
    <location>
        <begin position="122"/>
        <end position="144"/>
    </location>
</feature>
<keyword evidence="11" id="KW-1185">Reference proteome</keyword>
<evidence type="ECO:0000256" key="4">
    <source>
        <dbReference type="ARBA" id="ARBA00022519"/>
    </source>
</evidence>
<evidence type="ECO:0000256" key="9">
    <source>
        <dbReference type="SAM" id="Phobius"/>
    </source>
</evidence>
<comment type="similarity">
    <text evidence="8">Belongs to the TsuA/YedE (TC 9.B.102) family.</text>
</comment>
<evidence type="ECO:0000256" key="8">
    <source>
        <dbReference type="ARBA" id="ARBA00035655"/>
    </source>
</evidence>
<keyword evidence="5 9" id="KW-0812">Transmembrane</keyword>
<accession>A0ABN1MNK3</accession>
<evidence type="ECO:0000256" key="1">
    <source>
        <dbReference type="ARBA" id="ARBA00004429"/>
    </source>
</evidence>
<name>A0ABN1MNK3_9FLAO</name>